<evidence type="ECO:0000256" key="2">
    <source>
        <dbReference type="ARBA" id="ARBA00022692"/>
    </source>
</evidence>
<keyword evidence="4 6" id="KW-1133">Transmembrane helix</keyword>
<keyword evidence="3" id="KW-0677">Repeat</keyword>
<dbReference type="InterPro" id="IPR005821">
    <property type="entry name" value="Ion_trans_dom"/>
</dbReference>
<evidence type="ECO:0000256" key="5">
    <source>
        <dbReference type="ARBA" id="ARBA00023136"/>
    </source>
</evidence>
<dbReference type="GO" id="GO:0005216">
    <property type="term" value="F:monoatomic ion channel activity"/>
    <property type="evidence" value="ECO:0007669"/>
    <property type="project" value="InterPro"/>
</dbReference>
<evidence type="ECO:0000256" key="1">
    <source>
        <dbReference type="ARBA" id="ARBA00004141"/>
    </source>
</evidence>
<feature type="transmembrane region" description="Helical" evidence="6">
    <location>
        <begin position="1002"/>
        <end position="1023"/>
    </location>
</feature>
<accession>A0A2I1HE56</accession>
<evidence type="ECO:0000256" key="6">
    <source>
        <dbReference type="SAM" id="Phobius"/>
    </source>
</evidence>
<name>A0A2I1HE56_9GLOM</name>
<sequence length="1204" mass="142139">MDDDIKINIDDEHKKTNKEIEHEYIAVSPNGSIVATFNSRGSSITITKVTNEKAEKSFDINNINNILRCSLAVSDIIDTKNDSCLVAISCVTDKDINTKEIEKDVPRQKFQNFTRLLHLVNGCCLLILMIFFVTYLELYLYYFFIITILVFININMKLIDRNLLVKDDKLFKLSCISSEGMIKLFKFSFKNENDKDKNTIYSIDGVDGVVTFLKNFENSLNNNATLICTNCVNIKKFNIKLDKNISVSKEGTYLLPENLFKKLESFEDSKCKWNYLLKSSFQEYLMVDTSKNDYIQSIEIYNINNLKLVNIFHRNRGEEFLNSDDNEPGIFTISTDSRLFAYSYEDNSVILYLMESGLEIVSKKFDNIYKIKYIEFIEKDKRLFITEEDEKNDWKFHIWFISGCLNDYFSIPKNDICSSDSTHNEHYNTLTKAYGKIVFYNKNQEEQFNVTFEENNCGHEYNSCDLEPWNNSANVCGRFLNNNKNDRRFLLINGQNSIQLWKSKSKNFVDYNDFKSFENSNLVYILISDTKTKFLIEEDMVTVITHACKSLAYLYKNSSINNKKCQKFISGITNIIKDFIKRYSDNWKLMEVQYPLMAYLIYSRSFSLIKYILFDANGQITGKLHKPQKKYFSPYYKDLELFDDLELKNENSNSTNDSKLKVVNDLELALEFCQERDAVMLGYLLEYYSENSMTNIGWMINVIKILPYLSELSDYNYYGNYMDLLLYKPCFGEMKYNFPIERFEAKSICQNTLKVFVPLTDLLSTNCSPHLYKKIREDIKPDIRMVPFINFTTHNDAKTKEKSKNIYTYFSYFWRLLFPPLYKKLEEKNLSSIFQFKKNKAEFFSIPAIEVAINSKWNLAIVYWMNSLFLYIIFISIYSIFPLYTFSYDNSKNYYSKSIENCGIVMFYYIGIYLLIIEFMQMRKYGIKNYFNDIFNFIDLISIISGIIAFSLMYFTNLNGFLMSIIYSIVTLILWFEMVLWFRLFSVTAIYIFIFINILKKIIPFFIFMFIIILGLANTMIYFNLFYNIDPLEQSYILNNGSVNYTLTGPNQDYPFNGLFNSIFSIYYLSTNNPSNYSNNWLLKIYILFANIILVFVLTNMIIAIMNDEYKKAKNNGNIGLLMFRIELINDFEKLDIPSIELFDSPYICYLQNPDLMKKWIEKSTELKEKKLYSWFRENVDKENITYDGIDIISWYKLIQKNRN</sequence>
<comment type="subcellular location">
    <subcellularLocation>
        <location evidence="1">Membrane</location>
        <topology evidence="1">Multi-pass membrane protein</topology>
    </subcellularLocation>
</comment>
<dbReference type="GO" id="GO:0098703">
    <property type="term" value="P:calcium ion import across plasma membrane"/>
    <property type="evidence" value="ECO:0007669"/>
    <property type="project" value="TreeGrafter"/>
</dbReference>
<dbReference type="PANTHER" id="PTHR10582">
    <property type="entry name" value="TRANSIENT RECEPTOR POTENTIAL ION CHANNEL PROTEIN"/>
    <property type="match status" value="1"/>
</dbReference>
<feature type="transmembrane region" description="Helical" evidence="6">
    <location>
        <begin position="1085"/>
        <end position="1106"/>
    </location>
</feature>
<dbReference type="VEuPathDB" id="FungiDB:FUN_009635"/>
<gene>
    <name evidence="8" type="ORF">RhiirA4_477936</name>
</gene>
<feature type="transmembrane region" description="Helical" evidence="6">
    <location>
        <begin position="904"/>
        <end position="922"/>
    </location>
</feature>
<dbReference type="InterPro" id="IPR024862">
    <property type="entry name" value="TRPV"/>
</dbReference>
<evidence type="ECO:0000259" key="7">
    <source>
        <dbReference type="Pfam" id="PF00520"/>
    </source>
</evidence>
<protein>
    <recommendedName>
        <fullName evidence="7">Ion transport domain-containing protein</fullName>
    </recommendedName>
</protein>
<evidence type="ECO:0000313" key="9">
    <source>
        <dbReference type="Proteomes" id="UP000234323"/>
    </source>
</evidence>
<dbReference type="VEuPathDB" id="FungiDB:RhiirA1_470313"/>
<dbReference type="SUPFAM" id="SSF82171">
    <property type="entry name" value="DPP6 N-terminal domain-like"/>
    <property type="match status" value="1"/>
</dbReference>
<dbReference type="Pfam" id="PF00520">
    <property type="entry name" value="Ion_trans"/>
    <property type="match status" value="1"/>
</dbReference>
<evidence type="ECO:0000256" key="3">
    <source>
        <dbReference type="ARBA" id="ARBA00022737"/>
    </source>
</evidence>
<dbReference type="Proteomes" id="UP000234323">
    <property type="component" value="Unassembled WGS sequence"/>
</dbReference>
<dbReference type="AlphaFoldDB" id="A0A2I1HE56"/>
<feature type="domain" description="Ion transport" evidence="7">
    <location>
        <begin position="868"/>
        <end position="1115"/>
    </location>
</feature>
<organism evidence="8 9">
    <name type="scientific">Rhizophagus irregularis</name>
    <dbReference type="NCBI Taxonomy" id="588596"/>
    <lineage>
        <taxon>Eukaryota</taxon>
        <taxon>Fungi</taxon>
        <taxon>Fungi incertae sedis</taxon>
        <taxon>Mucoromycota</taxon>
        <taxon>Glomeromycotina</taxon>
        <taxon>Glomeromycetes</taxon>
        <taxon>Glomerales</taxon>
        <taxon>Glomeraceae</taxon>
        <taxon>Rhizophagus</taxon>
    </lineage>
</organism>
<reference evidence="8 9" key="1">
    <citation type="submission" date="2015-10" db="EMBL/GenBank/DDBJ databases">
        <title>Genome analyses suggest a sexual origin of heterokaryosis in a supposedly ancient asexual fungus.</title>
        <authorList>
            <person name="Ropars J."/>
            <person name="Sedzielewska K."/>
            <person name="Noel J."/>
            <person name="Charron P."/>
            <person name="Farinelli L."/>
            <person name="Marton T."/>
            <person name="Kruger M."/>
            <person name="Pelin A."/>
            <person name="Brachmann A."/>
            <person name="Corradi N."/>
        </authorList>
    </citation>
    <scope>NUCLEOTIDE SEQUENCE [LARGE SCALE GENOMIC DNA]</scope>
    <source>
        <strain evidence="8 9">A4</strain>
    </source>
</reference>
<feature type="transmembrane region" description="Helical" evidence="6">
    <location>
        <begin position="139"/>
        <end position="156"/>
    </location>
</feature>
<evidence type="ECO:0000256" key="4">
    <source>
        <dbReference type="ARBA" id="ARBA00022989"/>
    </source>
</evidence>
<keyword evidence="5 6" id="KW-0472">Membrane</keyword>
<comment type="caution">
    <text evidence="8">The sequence shown here is derived from an EMBL/GenBank/DDBJ whole genome shotgun (WGS) entry which is preliminary data.</text>
</comment>
<feature type="transmembrane region" description="Helical" evidence="6">
    <location>
        <begin position="934"/>
        <end position="955"/>
    </location>
</feature>
<feature type="transmembrane region" description="Helical" evidence="6">
    <location>
        <begin position="961"/>
        <end position="982"/>
    </location>
</feature>
<feature type="transmembrane region" description="Helical" evidence="6">
    <location>
        <begin position="116"/>
        <end position="133"/>
    </location>
</feature>
<dbReference type="GO" id="GO:0005886">
    <property type="term" value="C:plasma membrane"/>
    <property type="evidence" value="ECO:0007669"/>
    <property type="project" value="TreeGrafter"/>
</dbReference>
<feature type="transmembrane region" description="Helical" evidence="6">
    <location>
        <begin position="861"/>
        <end position="884"/>
    </location>
</feature>
<dbReference type="PANTHER" id="PTHR10582:SF2">
    <property type="entry name" value="INACTIVE"/>
    <property type="match status" value="1"/>
</dbReference>
<keyword evidence="2 6" id="KW-0812">Transmembrane</keyword>
<keyword evidence="9" id="KW-1185">Reference proteome</keyword>
<dbReference type="EMBL" id="LLXI01002431">
    <property type="protein sequence ID" value="PKY57100.1"/>
    <property type="molecule type" value="Genomic_DNA"/>
</dbReference>
<proteinExistence type="predicted"/>
<evidence type="ECO:0000313" key="8">
    <source>
        <dbReference type="EMBL" id="PKY57100.1"/>
    </source>
</evidence>